<organism evidence="1 2">
    <name type="scientific">Durusdinium trenchii</name>
    <dbReference type="NCBI Taxonomy" id="1381693"/>
    <lineage>
        <taxon>Eukaryota</taxon>
        <taxon>Sar</taxon>
        <taxon>Alveolata</taxon>
        <taxon>Dinophyceae</taxon>
        <taxon>Suessiales</taxon>
        <taxon>Symbiodiniaceae</taxon>
        <taxon>Durusdinium</taxon>
    </lineage>
</organism>
<protein>
    <submittedName>
        <fullName evidence="1">Uncharacterized protein</fullName>
    </submittedName>
</protein>
<keyword evidence="2" id="KW-1185">Reference proteome</keyword>
<evidence type="ECO:0000313" key="2">
    <source>
        <dbReference type="Proteomes" id="UP001642464"/>
    </source>
</evidence>
<name>A0ABP0K8W2_9DINO</name>
<sequence length="99" mass="11072">MDPQDSPSWRRAPGALEALLPCMDPQVLNGHPDDPFARSTRRCQASTTSGCVEFLPLPGNCLHECCCPASKRRQVVFSVTSMDVQGRQCPTWRRSRGRR</sequence>
<dbReference type="Proteomes" id="UP001642464">
    <property type="component" value="Unassembled WGS sequence"/>
</dbReference>
<reference evidence="1 2" key="1">
    <citation type="submission" date="2024-02" db="EMBL/GenBank/DDBJ databases">
        <authorList>
            <person name="Chen Y."/>
            <person name="Shah S."/>
            <person name="Dougan E. K."/>
            <person name="Thang M."/>
            <person name="Chan C."/>
        </authorList>
    </citation>
    <scope>NUCLEOTIDE SEQUENCE [LARGE SCALE GENOMIC DNA]</scope>
</reference>
<evidence type="ECO:0000313" key="1">
    <source>
        <dbReference type="EMBL" id="CAK9022999.1"/>
    </source>
</evidence>
<proteinExistence type="predicted"/>
<gene>
    <name evidence="1" type="ORF">SCF082_LOCUS16021</name>
</gene>
<comment type="caution">
    <text evidence="1">The sequence shown here is derived from an EMBL/GenBank/DDBJ whole genome shotgun (WGS) entry which is preliminary data.</text>
</comment>
<dbReference type="EMBL" id="CAXAMM010010302">
    <property type="protein sequence ID" value="CAK9022999.1"/>
    <property type="molecule type" value="Genomic_DNA"/>
</dbReference>
<accession>A0ABP0K8W2</accession>